<evidence type="ECO:0000259" key="2">
    <source>
        <dbReference type="Pfam" id="PF13400"/>
    </source>
</evidence>
<dbReference type="AlphaFoldDB" id="A0A2U1TFG0"/>
<dbReference type="InterPro" id="IPR028087">
    <property type="entry name" value="Tad_N"/>
</dbReference>
<comment type="caution">
    <text evidence="3">The sequence shown here is derived from an EMBL/GenBank/DDBJ whole genome shotgun (WGS) entry which is preliminary data.</text>
</comment>
<feature type="transmembrane region" description="Helical" evidence="1">
    <location>
        <begin position="40"/>
        <end position="60"/>
    </location>
</feature>
<dbReference type="Pfam" id="PF13400">
    <property type="entry name" value="Tad"/>
    <property type="match status" value="1"/>
</dbReference>
<proteinExistence type="predicted"/>
<feature type="domain" description="Putative Flp pilus-assembly TadG-like N-terminal" evidence="2">
    <location>
        <begin position="37"/>
        <end position="83"/>
    </location>
</feature>
<dbReference type="NCBIfam" id="TIGR03816">
    <property type="entry name" value="tadE_like_DECH"/>
    <property type="match status" value="1"/>
</dbReference>
<keyword evidence="1" id="KW-0472">Membrane</keyword>
<reference evidence="4" key="1">
    <citation type="submission" date="2018-04" db="EMBL/GenBank/DDBJ databases">
        <authorList>
            <person name="Liu S."/>
            <person name="Wang Z."/>
            <person name="Li J."/>
        </authorList>
    </citation>
    <scope>NUCLEOTIDE SEQUENCE [LARGE SCALE GENOMIC DNA]</scope>
    <source>
        <strain evidence="4">622</strain>
    </source>
</reference>
<organism evidence="3 4">
    <name type="scientific">Mycetocola zhujimingii</name>
    <dbReference type="NCBI Taxonomy" id="2079792"/>
    <lineage>
        <taxon>Bacteria</taxon>
        <taxon>Bacillati</taxon>
        <taxon>Actinomycetota</taxon>
        <taxon>Actinomycetes</taxon>
        <taxon>Micrococcales</taxon>
        <taxon>Microbacteriaceae</taxon>
        <taxon>Mycetocola</taxon>
    </lineage>
</organism>
<evidence type="ECO:0000313" key="3">
    <source>
        <dbReference type="EMBL" id="PWC07614.1"/>
    </source>
</evidence>
<dbReference type="InterPro" id="IPR021202">
    <property type="entry name" value="Rv3654c-like"/>
</dbReference>
<dbReference type="EMBL" id="QEFB01000004">
    <property type="protein sequence ID" value="PWC07614.1"/>
    <property type="molecule type" value="Genomic_DNA"/>
</dbReference>
<dbReference type="Proteomes" id="UP000244962">
    <property type="component" value="Unassembled WGS sequence"/>
</dbReference>
<sequence length="153" mass="14961">MGRTRSPGAGWRWAGRGDRAVRGSRAAGGSRDGREEGSGSILIVAVVASLLLLTGLALPLNQALTVRQQVANAADAAALAAADTASGVVAGIPCENAAEAARLNGSALGDCTIDGVEARVTATRSVLGLIVSVASRAGQPPGEVAGAGRGPPG</sequence>
<evidence type="ECO:0000256" key="1">
    <source>
        <dbReference type="SAM" id="Phobius"/>
    </source>
</evidence>
<protein>
    <recommendedName>
        <fullName evidence="2">Putative Flp pilus-assembly TadG-like N-terminal domain-containing protein</fullName>
    </recommendedName>
</protein>
<evidence type="ECO:0000313" key="4">
    <source>
        <dbReference type="Proteomes" id="UP000244962"/>
    </source>
</evidence>
<keyword evidence="1" id="KW-0812">Transmembrane</keyword>
<keyword evidence="1" id="KW-1133">Transmembrane helix</keyword>
<name>A0A2U1TFG0_9MICO</name>
<accession>A0A2U1TFG0</accession>
<gene>
    <name evidence="3" type="ORF">DF223_05735</name>
</gene>
<keyword evidence="4" id="KW-1185">Reference proteome</keyword>